<dbReference type="AlphaFoldDB" id="A0A0L0FFQ4"/>
<feature type="chain" id="PRO_5005538000" evidence="1">
    <location>
        <begin position="20"/>
        <end position="453"/>
    </location>
</feature>
<feature type="signal peptide" evidence="1">
    <location>
        <begin position="1"/>
        <end position="19"/>
    </location>
</feature>
<evidence type="ECO:0000313" key="3">
    <source>
        <dbReference type="Proteomes" id="UP000054560"/>
    </source>
</evidence>
<dbReference type="PANTHER" id="PTHR40050">
    <property type="entry name" value="INNER SPORE COAT PROTEIN H"/>
    <property type="match status" value="1"/>
</dbReference>
<protein>
    <submittedName>
        <fullName evidence="2">Uncharacterized protein</fullName>
    </submittedName>
</protein>
<dbReference type="EMBL" id="KQ244003">
    <property type="protein sequence ID" value="KNC74893.1"/>
    <property type="molecule type" value="Genomic_DNA"/>
</dbReference>
<dbReference type="RefSeq" id="XP_014148795.1">
    <property type="nucleotide sequence ID" value="XM_014293320.1"/>
</dbReference>
<accession>A0A0L0FFQ4</accession>
<dbReference type="Proteomes" id="UP000054560">
    <property type="component" value="Unassembled WGS sequence"/>
</dbReference>
<evidence type="ECO:0000313" key="2">
    <source>
        <dbReference type="EMBL" id="KNC74893.1"/>
    </source>
</evidence>
<dbReference type="Pfam" id="PF08757">
    <property type="entry name" value="CotH"/>
    <property type="match status" value="1"/>
</dbReference>
<name>A0A0L0FFQ4_9EUKA</name>
<sequence length="453" mass="52128">MLSSLLIITLILLTVPCQAGYTPAYNYKDDPEVDSVTSIVLNCDDGATTDDEWTWDDLQNDVNIKDNVQVRITCDLDIEGQTIRNVLVQQRGQGSRRFALKSYTIKFGDENTKWRGLDRLLLKKDPAEHSGIRGKLAFDLFRDVPNFASFRTSWHSLTVVLHKPDGSEEVLDIGLYTNYEKGDAAWIERRKLQGAGYEGTDAWLYKVNQWDFRRRSAIRTEEDPRYDRQAMERYIEAEGNRDHSKLIRTMRALNEAADDEFESVLAEHFDLQNLATFVAVAVICGDWDHTSRNMYILSGPESSVWYVYPWDFDKCFDRHPTRVNTHLSLQNVAENYLFRRIMYTIPIKFTALVDAKIDMLYSGVMSPRRVAALAEAYAATVAPWLEPGMPDTTQLTKKPWQREKKDFYKAVNGNVAAWKKNMYLPLGVRTTSLKETGFNTYRLRMRDSVSTTG</sequence>
<gene>
    <name evidence="2" type="ORF">SARC_12570</name>
</gene>
<keyword evidence="1" id="KW-0732">Signal</keyword>
<dbReference type="GeneID" id="25913074"/>
<feature type="non-terminal residue" evidence="2">
    <location>
        <position position="453"/>
    </location>
</feature>
<keyword evidence="3" id="KW-1185">Reference proteome</keyword>
<organism evidence="2 3">
    <name type="scientific">Sphaeroforma arctica JP610</name>
    <dbReference type="NCBI Taxonomy" id="667725"/>
    <lineage>
        <taxon>Eukaryota</taxon>
        <taxon>Ichthyosporea</taxon>
        <taxon>Ichthyophonida</taxon>
        <taxon>Sphaeroforma</taxon>
    </lineage>
</organism>
<proteinExistence type="predicted"/>
<evidence type="ECO:0000256" key="1">
    <source>
        <dbReference type="SAM" id="SignalP"/>
    </source>
</evidence>
<dbReference type="InterPro" id="IPR014867">
    <property type="entry name" value="Spore_coat_CotH_CotH2/3/7"/>
</dbReference>
<dbReference type="PANTHER" id="PTHR40050:SF1">
    <property type="entry name" value="INNER SPORE COAT PROTEIN H"/>
    <property type="match status" value="1"/>
</dbReference>
<reference evidence="2 3" key="1">
    <citation type="submission" date="2011-02" db="EMBL/GenBank/DDBJ databases">
        <title>The Genome Sequence of Sphaeroforma arctica JP610.</title>
        <authorList>
            <consortium name="The Broad Institute Genome Sequencing Platform"/>
            <person name="Russ C."/>
            <person name="Cuomo C."/>
            <person name="Young S.K."/>
            <person name="Zeng Q."/>
            <person name="Gargeya S."/>
            <person name="Alvarado L."/>
            <person name="Berlin A."/>
            <person name="Chapman S.B."/>
            <person name="Chen Z."/>
            <person name="Freedman E."/>
            <person name="Gellesch M."/>
            <person name="Goldberg J."/>
            <person name="Griggs A."/>
            <person name="Gujja S."/>
            <person name="Heilman E."/>
            <person name="Heiman D."/>
            <person name="Howarth C."/>
            <person name="Mehta T."/>
            <person name="Neiman D."/>
            <person name="Pearson M."/>
            <person name="Roberts A."/>
            <person name="Saif S."/>
            <person name="Shea T."/>
            <person name="Shenoy N."/>
            <person name="Sisk P."/>
            <person name="Stolte C."/>
            <person name="Sykes S."/>
            <person name="White J."/>
            <person name="Yandava C."/>
            <person name="Burger G."/>
            <person name="Gray M.W."/>
            <person name="Holland P.W.H."/>
            <person name="King N."/>
            <person name="Lang F.B.F."/>
            <person name="Roger A.J."/>
            <person name="Ruiz-Trillo I."/>
            <person name="Haas B."/>
            <person name="Nusbaum C."/>
            <person name="Birren B."/>
        </authorList>
    </citation>
    <scope>NUCLEOTIDE SEQUENCE [LARGE SCALE GENOMIC DNA]</scope>
    <source>
        <strain evidence="2 3">JP610</strain>
    </source>
</reference>